<accession>L7LAJ6</accession>
<organism evidence="5 6">
    <name type="scientific">Gordonia hirsuta DSM 44140 = NBRC 16056</name>
    <dbReference type="NCBI Taxonomy" id="1121927"/>
    <lineage>
        <taxon>Bacteria</taxon>
        <taxon>Bacillati</taxon>
        <taxon>Actinomycetota</taxon>
        <taxon>Actinomycetes</taxon>
        <taxon>Mycobacteriales</taxon>
        <taxon>Gordoniaceae</taxon>
        <taxon>Gordonia</taxon>
    </lineage>
</organism>
<dbReference type="RefSeq" id="WP_005938533.1">
    <property type="nucleotide sequence ID" value="NZ_ATVK01000047.1"/>
</dbReference>
<dbReference type="InterPro" id="IPR015421">
    <property type="entry name" value="PyrdxlP-dep_Trfase_major"/>
</dbReference>
<comment type="similarity">
    <text evidence="3">Belongs to the class-I pyridoxal-phosphate-dependent aminotransferase family.</text>
</comment>
<dbReference type="SUPFAM" id="SSF53383">
    <property type="entry name" value="PLP-dependent transferases"/>
    <property type="match status" value="1"/>
</dbReference>
<dbReference type="PANTHER" id="PTHR42885">
    <property type="entry name" value="HISTIDINOL-PHOSPHATE AMINOTRANSFERASE-RELATED"/>
    <property type="match status" value="1"/>
</dbReference>
<dbReference type="Gene3D" id="3.40.640.10">
    <property type="entry name" value="Type I PLP-dependent aspartate aminotransferase-like (Major domain)"/>
    <property type="match status" value="1"/>
</dbReference>
<dbReference type="PROSITE" id="PS00105">
    <property type="entry name" value="AA_TRANSFER_CLASS_1"/>
    <property type="match status" value="1"/>
</dbReference>
<dbReference type="EC" id="2.6.1.-" evidence="3"/>
<feature type="domain" description="Aminotransferase class I/classII large" evidence="4">
    <location>
        <begin position="53"/>
        <end position="347"/>
    </location>
</feature>
<evidence type="ECO:0000256" key="3">
    <source>
        <dbReference type="RuleBase" id="RU000481"/>
    </source>
</evidence>
<keyword evidence="3 5" id="KW-0808">Transferase</keyword>
<dbReference type="InterPro" id="IPR015422">
    <property type="entry name" value="PyrdxlP-dep_Trfase_small"/>
</dbReference>
<evidence type="ECO:0000313" key="6">
    <source>
        <dbReference type="Proteomes" id="UP000053405"/>
    </source>
</evidence>
<dbReference type="Gene3D" id="3.90.1150.10">
    <property type="entry name" value="Aspartate Aminotransferase, domain 1"/>
    <property type="match status" value="1"/>
</dbReference>
<evidence type="ECO:0000259" key="4">
    <source>
        <dbReference type="Pfam" id="PF00155"/>
    </source>
</evidence>
<dbReference type="AlphaFoldDB" id="L7LAJ6"/>
<protein>
    <recommendedName>
        <fullName evidence="3">Aminotransferase</fullName>
        <ecNumber evidence="3">2.6.1.-</ecNumber>
    </recommendedName>
</protein>
<dbReference type="InterPro" id="IPR015424">
    <property type="entry name" value="PyrdxlP-dep_Trfase"/>
</dbReference>
<evidence type="ECO:0000256" key="1">
    <source>
        <dbReference type="ARBA" id="ARBA00001933"/>
    </source>
</evidence>
<comment type="cofactor">
    <cofactor evidence="1 3">
        <name>pyridoxal 5'-phosphate</name>
        <dbReference type="ChEBI" id="CHEBI:597326"/>
    </cofactor>
</comment>
<gene>
    <name evidence="5" type="ORF">GOHSU_16_00340</name>
</gene>
<keyword evidence="6" id="KW-1185">Reference proteome</keyword>
<dbReference type="eggNOG" id="COG0079">
    <property type="taxonomic scope" value="Bacteria"/>
</dbReference>
<dbReference type="EMBL" id="BANT01000016">
    <property type="protein sequence ID" value="GAC57077.1"/>
    <property type="molecule type" value="Genomic_DNA"/>
</dbReference>
<dbReference type="PANTHER" id="PTHR42885:SF1">
    <property type="entry name" value="THREONINE-PHOSPHATE DECARBOXYLASE"/>
    <property type="match status" value="1"/>
</dbReference>
<dbReference type="CDD" id="cd00609">
    <property type="entry name" value="AAT_like"/>
    <property type="match status" value="1"/>
</dbReference>
<keyword evidence="2" id="KW-0663">Pyridoxal phosphate</keyword>
<dbReference type="InterPro" id="IPR004838">
    <property type="entry name" value="NHTrfase_class1_PyrdxlP-BS"/>
</dbReference>
<sequence>MSHPHRRPAETELLAPERHGDADAEAGVLDFAVNVQPGPPGFVRTALAARLDQLAAYPSRTDERRAVGAAAARHGRRPEEVLLLDGAAEGFELLARLAPRHVALIEPSFTEPGRVLRATGARISTVVLPAPWHLDAELVPADADLVVLGNPTNPTSVLHPAEQIRRLCRPGRLVVVDEAFADLTADPVTGRREPESLAAALPDGVIVIRSLTKTFGLAGLRIGYLLAAPAVIARLSAGRRHWPLGTLALAGLTACLSEEGDRYTAALAERLAVDRGRLLAALAETDIEVCAPPHGPYVLIRVPDGLGVKAALRDRGLGVRSCANFTGLSTDHLRVAVRSEAETATLIAGLRDVLTSTPGPS</sequence>
<dbReference type="STRING" id="1121927.GOHSU_16_00340"/>
<dbReference type="InterPro" id="IPR004839">
    <property type="entry name" value="Aminotransferase_I/II_large"/>
</dbReference>
<dbReference type="GO" id="GO:0008483">
    <property type="term" value="F:transaminase activity"/>
    <property type="evidence" value="ECO:0007669"/>
    <property type="project" value="UniProtKB-KW"/>
</dbReference>
<dbReference type="Pfam" id="PF00155">
    <property type="entry name" value="Aminotran_1_2"/>
    <property type="match status" value="1"/>
</dbReference>
<evidence type="ECO:0000313" key="5">
    <source>
        <dbReference type="EMBL" id="GAC57077.1"/>
    </source>
</evidence>
<dbReference type="NCBIfam" id="NF005915">
    <property type="entry name" value="PRK07908.1"/>
    <property type="match status" value="1"/>
</dbReference>
<proteinExistence type="inferred from homology"/>
<reference evidence="5 6" key="1">
    <citation type="submission" date="2012-12" db="EMBL/GenBank/DDBJ databases">
        <title>Whole genome shotgun sequence of Gordonia hirsuta NBRC 16056.</title>
        <authorList>
            <person name="Isaki-Nakamura S."/>
            <person name="Hosoyama A."/>
            <person name="Tsuchikane K."/>
            <person name="Katsumata H."/>
            <person name="Baba S."/>
            <person name="Yamazaki S."/>
            <person name="Fujita N."/>
        </authorList>
    </citation>
    <scope>NUCLEOTIDE SEQUENCE [LARGE SCALE GENOMIC DNA]</scope>
    <source>
        <strain evidence="5 6">NBRC 16056</strain>
    </source>
</reference>
<dbReference type="GO" id="GO:0030170">
    <property type="term" value="F:pyridoxal phosphate binding"/>
    <property type="evidence" value="ECO:0007669"/>
    <property type="project" value="InterPro"/>
</dbReference>
<comment type="caution">
    <text evidence="5">The sequence shown here is derived from an EMBL/GenBank/DDBJ whole genome shotgun (WGS) entry which is preliminary data.</text>
</comment>
<keyword evidence="3 5" id="KW-0032">Aminotransferase</keyword>
<dbReference type="Proteomes" id="UP000053405">
    <property type="component" value="Unassembled WGS sequence"/>
</dbReference>
<evidence type="ECO:0000256" key="2">
    <source>
        <dbReference type="ARBA" id="ARBA00022898"/>
    </source>
</evidence>
<name>L7LAJ6_9ACTN</name>